<reference evidence="1 2" key="1">
    <citation type="submission" date="2017-09" db="EMBL/GenBank/DDBJ databases">
        <authorList>
            <person name="Ehlers B."/>
            <person name="Leendertz F.H."/>
        </authorList>
    </citation>
    <scope>NUCLEOTIDE SEQUENCE [LARGE SCALE GENOMIC DNA]</scope>
</reference>
<evidence type="ECO:0000313" key="2">
    <source>
        <dbReference type="Proteomes" id="UP000241090"/>
    </source>
</evidence>
<evidence type="ECO:0000313" key="1">
    <source>
        <dbReference type="EMBL" id="ATW57859.1"/>
    </source>
</evidence>
<name>A0A2H4P6Q6_9CAUD</name>
<proteinExistence type="predicted"/>
<accession>A0A2H4P6Q6</accession>
<dbReference type="Proteomes" id="UP000241090">
    <property type="component" value="Segment"/>
</dbReference>
<keyword evidence="2" id="KW-1185">Reference proteome</keyword>
<gene>
    <name evidence="1" type="ORF">CNR33_00013</name>
</gene>
<dbReference type="EMBL" id="MG018926">
    <property type="protein sequence ID" value="ATW57859.1"/>
    <property type="molecule type" value="Genomic_DNA"/>
</dbReference>
<organism evidence="1 2">
    <name type="scientific">Pseudomonas phage tabernarius</name>
    <dbReference type="NCBI Taxonomy" id="2048978"/>
    <lineage>
        <taxon>Viruses</taxon>
        <taxon>Duplodnaviria</taxon>
        <taxon>Heunggongvirae</taxon>
        <taxon>Uroviricota</taxon>
        <taxon>Caudoviricetes</taxon>
        <taxon>Lindbergviridae</taxon>
        <taxon>Tabernariusvirus</taxon>
        <taxon>Tabernariusvirus tabernarius</taxon>
    </lineage>
</organism>
<dbReference type="OrthoDB" id="13036at10239"/>
<sequence length="174" mass="19602">MSTPIYRQRAGREHVADNPIVDQDNEDGYVSLNADVPEHLITQEMAEADLRHMATMKVVNGGDLKADNTRRGRTKSESWTDPNVFEARVTRHRVFVTTHQGMEPTPETAVETGEYRSTQAAFDALRLPGSKAVRFRMRLKESGKLAFQFGDKTYAFELKSREAIAGTDKGKSRE</sequence>
<protein>
    <submittedName>
        <fullName evidence="1">Uncharacterized protein</fullName>
    </submittedName>
</protein>